<evidence type="ECO:0000256" key="1">
    <source>
        <dbReference type="ARBA" id="ARBA00022598"/>
    </source>
</evidence>
<keyword evidence="2" id="KW-0092">Biotin</keyword>
<dbReference type="GO" id="GO:0005737">
    <property type="term" value="C:cytoplasm"/>
    <property type="evidence" value="ECO:0007669"/>
    <property type="project" value="TreeGrafter"/>
</dbReference>
<dbReference type="AlphaFoldDB" id="A0A7Y9EVW3"/>
<dbReference type="InterPro" id="IPR004408">
    <property type="entry name" value="Biotin_CoA_COase_ligase"/>
</dbReference>
<dbReference type="CDD" id="cd16442">
    <property type="entry name" value="BPL"/>
    <property type="match status" value="1"/>
</dbReference>
<reference evidence="5 6" key="1">
    <citation type="submission" date="2020-07" db="EMBL/GenBank/DDBJ databases">
        <title>Sequencing the genomes of 1000 actinobacteria strains.</title>
        <authorList>
            <person name="Klenk H.-P."/>
        </authorList>
    </citation>
    <scope>NUCLEOTIDE SEQUENCE [LARGE SCALE GENOMIC DNA]</scope>
    <source>
        <strain evidence="5 6">DSM 22185</strain>
    </source>
</reference>
<evidence type="ECO:0000256" key="2">
    <source>
        <dbReference type="ARBA" id="ARBA00023267"/>
    </source>
</evidence>
<protein>
    <recommendedName>
        <fullName evidence="3">biotin--[biotin carboxyl-carrier protein] ligase</fullName>
        <ecNumber evidence="3">6.3.4.15</ecNumber>
    </recommendedName>
</protein>
<dbReference type="EC" id="6.3.4.15" evidence="3"/>
<dbReference type="Pfam" id="PF02237">
    <property type="entry name" value="BPL_C"/>
    <property type="match status" value="1"/>
</dbReference>
<evidence type="ECO:0000256" key="3">
    <source>
        <dbReference type="ARBA" id="ARBA00024227"/>
    </source>
</evidence>
<proteinExistence type="predicted"/>
<keyword evidence="1 5" id="KW-0436">Ligase</keyword>
<dbReference type="PANTHER" id="PTHR12835">
    <property type="entry name" value="BIOTIN PROTEIN LIGASE"/>
    <property type="match status" value="1"/>
</dbReference>
<organism evidence="5 6">
    <name type="scientific">Microbacterium pseudoresistens</name>
    <dbReference type="NCBI Taxonomy" id="640634"/>
    <lineage>
        <taxon>Bacteria</taxon>
        <taxon>Bacillati</taxon>
        <taxon>Actinomycetota</taxon>
        <taxon>Actinomycetes</taxon>
        <taxon>Micrococcales</taxon>
        <taxon>Microbacteriaceae</taxon>
        <taxon>Microbacterium</taxon>
    </lineage>
</organism>
<name>A0A7Y9EVW3_9MICO</name>
<feature type="domain" description="BPL/LPL catalytic" evidence="4">
    <location>
        <begin position="1"/>
        <end position="190"/>
    </location>
</feature>
<dbReference type="Proteomes" id="UP000552045">
    <property type="component" value="Unassembled WGS sequence"/>
</dbReference>
<sequence>MTFPHASAAAGRLEVSASTGSTNADLLAHADDAENWPHLSVIVTRDQRAGRGRLDRQWVAPAGSALAVSVLLRAGEVPVAERGWIPLAAGAAMADAIAAQLPHVEVAVKWPNDVLVRGADDAERKICGILAEARGADVVVVGTGINTAMTAEQLPVSTATSFAVEGVECDEDLLVAGYLVRLDAHLTGLVEHGSAVASGLRDVVAVRCSTIGRTVRVQLPGGSELVGAATGLAADGCLVVRDADGEHPVAAGDVVHVRPA</sequence>
<dbReference type="Pfam" id="PF03099">
    <property type="entry name" value="BPL_LplA_LipB"/>
    <property type="match status" value="1"/>
</dbReference>
<dbReference type="NCBIfam" id="TIGR00121">
    <property type="entry name" value="birA_ligase"/>
    <property type="match status" value="1"/>
</dbReference>
<dbReference type="PROSITE" id="PS51733">
    <property type="entry name" value="BPL_LPL_CATALYTIC"/>
    <property type="match status" value="1"/>
</dbReference>
<dbReference type="SUPFAM" id="SSF55681">
    <property type="entry name" value="Class II aaRS and biotin synthetases"/>
    <property type="match status" value="1"/>
</dbReference>
<accession>A0A7Y9EVW3</accession>
<dbReference type="Gene3D" id="2.30.30.100">
    <property type="match status" value="1"/>
</dbReference>
<dbReference type="RefSeq" id="WP_179433651.1">
    <property type="nucleotide sequence ID" value="NZ_BAABLC010000002.1"/>
</dbReference>
<dbReference type="EMBL" id="JACCBH010000001">
    <property type="protein sequence ID" value="NYD54932.1"/>
    <property type="molecule type" value="Genomic_DNA"/>
</dbReference>
<dbReference type="InterPro" id="IPR045864">
    <property type="entry name" value="aa-tRNA-synth_II/BPL/LPL"/>
</dbReference>
<gene>
    <name evidence="5" type="ORF">BKA02_001987</name>
</gene>
<comment type="caution">
    <text evidence="5">The sequence shown here is derived from an EMBL/GenBank/DDBJ whole genome shotgun (WGS) entry which is preliminary data.</text>
</comment>
<dbReference type="GO" id="GO:0004077">
    <property type="term" value="F:biotin--[biotin carboxyl-carrier protein] ligase activity"/>
    <property type="evidence" value="ECO:0007669"/>
    <property type="project" value="UniProtKB-EC"/>
</dbReference>
<keyword evidence="6" id="KW-1185">Reference proteome</keyword>
<dbReference type="Gene3D" id="3.30.930.10">
    <property type="entry name" value="Bira Bifunctional Protein, Domain 2"/>
    <property type="match status" value="1"/>
</dbReference>
<dbReference type="InterPro" id="IPR003142">
    <property type="entry name" value="BPL_C"/>
</dbReference>
<evidence type="ECO:0000313" key="5">
    <source>
        <dbReference type="EMBL" id="NYD54932.1"/>
    </source>
</evidence>
<evidence type="ECO:0000313" key="6">
    <source>
        <dbReference type="Proteomes" id="UP000552045"/>
    </source>
</evidence>
<evidence type="ECO:0000259" key="4">
    <source>
        <dbReference type="PROSITE" id="PS51733"/>
    </source>
</evidence>
<dbReference type="PANTHER" id="PTHR12835:SF5">
    <property type="entry name" value="BIOTIN--PROTEIN LIGASE"/>
    <property type="match status" value="1"/>
</dbReference>
<dbReference type="InterPro" id="IPR004143">
    <property type="entry name" value="BPL_LPL_catalytic"/>
</dbReference>